<name>A0A0S4IM23_BODSA</name>
<feature type="region of interest" description="Disordered" evidence="1">
    <location>
        <begin position="2243"/>
        <end position="2265"/>
    </location>
</feature>
<accession>A0A0S4IM23</accession>
<dbReference type="VEuPathDB" id="TriTrypDB:BSAL_54405"/>
<gene>
    <name evidence="2" type="ORF">BSAL_54405</name>
</gene>
<evidence type="ECO:0000313" key="3">
    <source>
        <dbReference type="Proteomes" id="UP000051952"/>
    </source>
</evidence>
<feature type="compositionally biased region" description="Low complexity" evidence="1">
    <location>
        <begin position="2251"/>
        <end position="2265"/>
    </location>
</feature>
<feature type="region of interest" description="Disordered" evidence="1">
    <location>
        <begin position="2114"/>
        <end position="2157"/>
    </location>
</feature>
<reference evidence="3" key="1">
    <citation type="submission" date="2015-09" db="EMBL/GenBank/DDBJ databases">
        <authorList>
            <consortium name="Pathogen Informatics"/>
        </authorList>
    </citation>
    <scope>NUCLEOTIDE SEQUENCE [LARGE SCALE GENOMIC DNA]</scope>
    <source>
        <strain evidence="3">Lake Konstanz</strain>
    </source>
</reference>
<proteinExistence type="predicted"/>
<keyword evidence="3" id="KW-1185">Reference proteome</keyword>
<protein>
    <submittedName>
        <fullName evidence="2">Membrane-associated protein, putative</fullName>
    </submittedName>
</protein>
<evidence type="ECO:0000313" key="2">
    <source>
        <dbReference type="EMBL" id="CUE72691.1"/>
    </source>
</evidence>
<dbReference type="EMBL" id="CYKH01000134">
    <property type="protein sequence ID" value="CUE72691.1"/>
    <property type="molecule type" value="Genomic_DNA"/>
</dbReference>
<organism evidence="2 3">
    <name type="scientific">Bodo saltans</name>
    <name type="common">Flagellated protozoan</name>
    <dbReference type="NCBI Taxonomy" id="75058"/>
    <lineage>
        <taxon>Eukaryota</taxon>
        <taxon>Discoba</taxon>
        <taxon>Euglenozoa</taxon>
        <taxon>Kinetoplastea</taxon>
        <taxon>Metakinetoplastina</taxon>
        <taxon>Eubodonida</taxon>
        <taxon>Bodonidae</taxon>
        <taxon>Bodo</taxon>
    </lineage>
</organism>
<dbReference type="Proteomes" id="UP000051952">
    <property type="component" value="Unassembled WGS sequence"/>
</dbReference>
<evidence type="ECO:0000256" key="1">
    <source>
        <dbReference type="SAM" id="MobiDB-lite"/>
    </source>
</evidence>
<feature type="region of interest" description="Disordered" evidence="1">
    <location>
        <begin position="2189"/>
        <end position="2209"/>
    </location>
</feature>
<sequence length="2319" mass="243741">MTCSFVASACTILPAQTEQEAVQPLCDEMKHGYHQPHHSLSRCVQTNAQQNVCLVRKCSSLIHPQLCWWGSRFWFLFFVSCDVSDDADLLEYSRLAWSCCCFVQASSQLCDTHHRCSRTNSEECRGLLSQLKVVLRTKSSNFSAHVSLLRMTLQQQMCSASWSLLSVSLLMWDARYLWGSGATEILPFRISVFLNELPRMFGTAAMLSLSPPPPQLLTPSPSPLPLPPPQSHGSTMLHNLLYTGAAVLEGAEDTAHPTAPPPRVIHERCLKGSGRWRSFSLVTVVLLWLFTLNTLPLSQVYRTNNTQSHVSVAFAHAQSWSSYTSTACTTTGNAIVSSTVYYQFVGCTLTASPLVITNAAGLWISGGSYYGISFVAPTVNGFVLTVSSATFTQDVSQYTFSLPVMSNWMITFTDTTVSSATGNALIRFAGSVSSTTIVMVSSTFATTSASSNIGYFGGSISNITCTINTTQISSQANSFFVVSTVSLLHIFVGDGTHWVSSLNALLYVLNDVTNFSGTFIADAIGINLTVLQTHFQFLKNGNGVSISSVGANLESTSRPGTTPGIPYPDSNGDNVYFGLVYFSSNAAGVTVSNVNVHHSNYTYFNLEMVVRVESSSAIVDGVSVSLANFNTTGAGVFTCMIYAPAGTMNNIAFYAFNVYMYCFFSCIYLDVVTNLTVIITGGSANVYIGVVALNEITNALITYTSNPNSYTKEQLTSGDIVDGDNHIRSQFDTIITAYITMIGVNLYVSGKGLEFYGNFENVGMLAAAGTDIVKDCTVTFHGAEVADLRTDVYGGAFATLLSSSIAGISVLIQDTFYTSGYAQYRDSTRSFVFVADVPAYYSTGVPVMTGVSIRMINSYFSLYEGFLNFNIDPTSTNVQISMSSVTMTTSNSYVEPLMQFTSVTSGLGVYTDHSTFSSTDTTGTANAQFLVMGGSSLTSVGVIISHYQSTFACNPPCSIVAYDGALSASTIRIESTQMLNNGYVGSGGMAVLVSPASSGSTHFSSGAIKFIDVGFDGTYAQAATLVSLSSSAVVDTTNIFIKCVTSPTSATSSMWSSSSTPGMGGGTIAGSTFTISHSSWLTSSASILDIGGAGIGTTSFVLSNLALSTASAGNVFSSGSLGSGATLTFACVTFNGVAESSGTFISGHTMGLSPVSTACPITAECGRRTKTKSLSFEPENLQVFDSHVFAITKTYGTTHFFSGSSVTYMNQRVGTVYVDAGASITHLTSAGTAFISAGATVTSMTGAGTMYVNGTVTSLSMTGATTLTVGSGTITALTIAGGSVVNIHSSATVGLISIVGSSNFVSISVSGGSSVGPISASASQSYLTIYGGAGSSFQCMSFYLLQSSVLSFSGITFQSSSCSFLTVENAFHSSSIALVGYSLIRVTSFTIDILNMGELSGDNTILLRHVSFCSPCTFDPSGVVFSMTGQNFLNVLSGFDANSSLSLSLDSVTANIMSWLTVEVLNLNNVAFTVSNSSIGAYGDFMYVNGNTTNMTTIVGDSSVIVWGIGGGGYFIDEPNWLIGFFLLSQTNSQWYLDLNNFGTIVTCHAGVNITVVMESGTLVNTYGGLVSVDDVMTNLTVGITGATTNVTVTQLNAVYATTLVLARIWVSDGAIVSVPTSSLAYFFFGASGVSLQITTSAQFTGVQLLSAGYLLDSPVSNFVSIFSSTVSVTTDVVLISGETQSLTVTIAGESSSARSLITSIGFTVINIAASVTRGNIVISLIHTVVNASQLVSILSIDSVVTTTSFVDIFTSDLIATINETFALPPAPLVPLQMLLLDSIFVCNNNQFFTPVSDTTTDTFTTTMFNFTILSCTISLSSSISTDIVSVIALDTPSGLYTLSTVTITSLSLILDVGAAACTRAVVYITAAVSGVPVTITNSSSVLAITESNGQADTVIALVLAELSSADLQNVPMKFLQMTILYWDTAESSPTKDFFDAGFHRAFVCARGSSTIGTSSININCVHHNAGLSAGDTVLYLNGAHAFSTTGITLKNSYIVWRDATQSIVQFTTAPTVFYLSFAFNAALLKMVDGAVVVPMPPVSSVTLYSIIVQCSWLGRGVRLQTVHFPASIQSVVSATDSGMSKSQCIASASGCWVLSTDSASAVASESYTSSNTASGGISSSASVSNSTTGTGTMSIASRSPSDSTSKSRGTITQSWSLTTSSSITMSPSNSVTLSKLTHSVRLTSSSSGSLSRSFSSSSSVSESSSKSFSASLTLSRSAPKSSTTFSVRLSVTHSLVNSRTASATVSKQSPSGSASSTTSMSQSASLSSQSASNSATLTNSFLRAWSSTSWRVRSSQSESKSYRVSRLLRCPSRS</sequence>